<evidence type="ECO:0000259" key="3">
    <source>
        <dbReference type="PROSITE" id="PS50975"/>
    </source>
</evidence>
<dbReference type="InterPro" id="IPR013651">
    <property type="entry name" value="ATP-grasp_RimK-type"/>
</dbReference>
<dbReference type="InterPro" id="IPR011761">
    <property type="entry name" value="ATP-grasp"/>
</dbReference>
<comment type="caution">
    <text evidence="4">The sequence shown here is derived from an EMBL/GenBank/DDBJ whole genome shotgun (WGS) entry which is preliminary data.</text>
</comment>
<evidence type="ECO:0000256" key="1">
    <source>
        <dbReference type="ARBA" id="ARBA00022598"/>
    </source>
</evidence>
<dbReference type="GO" id="GO:0005524">
    <property type="term" value="F:ATP binding"/>
    <property type="evidence" value="ECO:0007669"/>
    <property type="project" value="UniProtKB-UniRule"/>
</dbReference>
<dbReference type="Gene3D" id="3.30.1490.20">
    <property type="entry name" value="ATP-grasp fold, A domain"/>
    <property type="match status" value="1"/>
</dbReference>
<dbReference type="GO" id="GO:0009432">
    <property type="term" value="P:SOS response"/>
    <property type="evidence" value="ECO:0007669"/>
    <property type="project" value="TreeGrafter"/>
</dbReference>
<dbReference type="PROSITE" id="PS50975">
    <property type="entry name" value="ATP_GRASP"/>
    <property type="match status" value="1"/>
</dbReference>
<accession>A0A2H0RFL4</accession>
<dbReference type="Pfam" id="PF08443">
    <property type="entry name" value="RimK"/>
    <property type="match status" value="1"/>
</dbReference>
<dbReference type="GO" id="GO:0018169">
    <property type="term" value="F:ribosomal S6-glutamic acid ligase activity"/>
    <property type="evidence" value="ECO:0007669"/>
    <property type="project" value="TreeGrafter"/>
</dbReference>
<dbReference type="PANTHER" id="PTHR21621">
    <property type="entry name" value="RIBOSOMAL PROTEIN S6 MODIFICATION PROTEIN"/>
    <property type="match status" value="1"/>
</dbReference>
<dbReference type="Gene3D" id="3.30.470.20">
    <property type="entry name" value="ATP-grasp fold, B domain"/>
    <property type="match status" value="2"/>
</dbReference>
<evidence type="ECO:0000256" key="2">
    <source>
        <dbReference type="PROSITE-ProRule" id="PRU00409"/>
    </source>
</evidence>
<dbReference type="AlphaFoldDB" id="A0A2H0RFL4"/>
<dbReference type="SUPFAM" id="SSF56059">
    <property type="entry name" value="Glutathione synthetase ATP-binding domain-like"/>
    <property type="match status" value="1"/>
</dbReference>
<dbReference type="Pfam" id="PF07478">
    <property type="entry name" value="Dala_Dala_lig_C"/>
    <property type="match status" value="1"/>
</dbReference>
<sequence length="330" mass="36333">MSPPFTSSLIAETARELGIELFLEPKFGYAGRVTYPSGSRRFFHLATMDCNGAAAARIASDKDYTSFFLKSLGYSVPEGEAFFSDQWCLINNTSNNLSAALDYATTIGYPVIVKPNARAQGNGVSLVEDRNFLEQALGELFYDNNIVLVQKVIHGRDYRAIVYKDSAPIFYERTPLSVVGDGNKTVRELLEAKLSHLKKGGRGVKIVPNDTRISNCLTRNYGLDLDSRPRSGQLLRLLDNANLSAGGDAVDLSTEVHQSLRNTAIQIARDAGLTFAGIDIMTKESVTGPISQYTVLEVNDHPGLEHYSAIGKDARNRVKALYRLIIEDME</sequence>
<dbReference type="PANTHER" id="PTHR21621:SF0">
    <property type="entry name" value="BETA-CITRYLGLUTAMATE SYNTHASE B-RELATED"/>
    <property type="match status" value="1"/>
</dbReference>
<organism evidence="4 5">
    <name type="scientific">Candidatus Vogelbacteria bacterium CG10_big_fil_rev_8_21_14_0_10_51_16</name>
    <dbReference type="NCBI Taxonomy" id="1975045"/>
    <lineage>
        <taxon>Bacteria</taxon>
        <taxon>Candidatus Vogeliibacteriota</taxon>
    </lineage>
</organism>
<gene>
    <name evidence="4" type="ORF">COV10_02935</name>
</gene>
<dbReference type="InterPro" id="IPR011095">
    <property type="entry name" value="Dala_Dala_lig_C"/>
</dbReference>
<keyword evidence="2" id="KW-0547">Nucleotide-binding</keyword>
<name>A0A2H0RFL4_9BACT</name>
<protein>
    <recommendedName>
        <fullName evidence="3">ATP-grasp domain-containing protein</fullName>
    </recommendedName>
</protein>
<dbReference type="EMBL" id="PCYI01000019">
    <property type="protein sequence ID" value="PIR44814.1"/>
    <property type="molecule type" value="Genomic_DNA"/>
</dbReference>
<evidence type="ECO:0000313" key="4">
    <source>
        <dbReference type="EMBL" id="PIR44814.1"/>
    </source>
</evidence>
<dbReference type="GO" id="GO:0046872">
    <property type="term" value="F:metal ion binding"/>
    <property type="evidence" value="ECO:0007669"/>
    <property type="project" value="InterPro"/>
</dbReference>
<feature type="domain" description="ATP-grasp" evidence="3">
    <location>
        <begin position="66"/>
        <end position="330"/>
    </location>
</feature>
<dbReference type="InterPro" id="IPR013815">
    <property type="entry name" value="ATP_grasp_subdomain_1"/>
</dbReference>
<keyword evidence="1" id="KW-0436">Ligase</keyword>
<keyword evidence="2" id="KW-0067">ATP-binding</keyword>
<evidence type="ECO:0000313" key="5">
    <source>
        <dbReference type="Proteomes" id="UP000228767"/>
    </source>
</evidence>
<reference evidence="4 5" key="1">
    <citation type="submission" date="2017-09" db="EMBL/GenBank/DDBJ databases">
        <title>Depth-based differentiation of microbial function through sediment-hosted aquifers and enrichment of novel symbionts in the deep terrestrial subsurface.</title>
        <authorList>
            <person name="Probst A.J."/>
            <person name="Ladd B."/>
            <person name="Jarett J.K."/>
            <person name="Geller-Mcgrath D.E."/>
            <person name="Sieber C.M."/>
            <person name="Emerson J.B."/>
            <person name="Anantharaman K."/>
            <person name="Thomas B.C."/>
            <person name="Malmstrom R."/>
            <person name="Stieglmeier M."/>
            <person name="Klingl A."/>
            <person name="Woyke T."/>
            <person name="Ryan C.M."/>
            <person name="Banfield J.F."/>
        </authorList>
    </citation>
    <scope>NUCLEOTIDE SEQUENCE [LARGE SCALE GENOMIC DNA]</scope>
    <source>
        <strain evidence="4">CG10_big_fil_rev_8_21_14_0_10_51_16</strain>
    </source>
</reference>
<proteinExistence type="predicted"/>
<dbReference type="Proteomes" id="UP000228767">
    <property type="component" value="Unassembled WGS sequence"/>
</dbReference>
<dbReference type="GO" id="GO:0005737">
    <property type="term" value="C:cytoplasm"/>
    <property type="evidence" value="ECO:0007669"/>
    <property type="project" value="TreeGrafter"/>
</dbReference>
<dbReference type="GO" id="GO:0008716">
    <property type="term" value="F:D-alanine-D-alanine ligase activity"/>
    <property type="evidence" value="ECO:0007669"/>
    <property type="project" value="InterPro"/>
</dbReference>